<dbReference type="Gene3D" id="1.10.3290.10">
    <property type="entry name" value="Fido-like domain"/>
    <property type="match status" value="1"/>
</dbReference>
<proteinExistence type="predicted"/>
<dbReference type="PROSITE" id="PS51459">
    <property type="entry name" value="FIDO"/>
    <property type="match status" value="1"/>
</dbReference>
<dbReference type="InterPro" id="IPR036597">
    <property type="entry name" value="Fido-like_dom_sf"/>
</dbReference>
<dbReference type="Gene3D" id="1.10.10.10">
    <property type="entry name" value="Winged helix-like DNA-binding domain superfamily/Winged helix DNA-binding domain"/>
    <property type="match status" value="1"/>
</dbReference>
<feature type="binding site" evidence="1">
    <location>
        <begin position="282"/>
        <end position="289"/>
    </location>
    <ligand>
        <name>ATP</name>
        <dbReference type="ChEBI" id="CHEBI:30616"/>
    </ligand>
</feature>
<dbReference type="InterPro" id="IPR040198">
    <property type="entry name" value="Fido_containing"/>
</dbReference>
<dbReference type="InterPro" id="IPR003812">
    <property type="entry name" value="Fido"/>
</dbReference>
<dbReference type="InterPro" id="IPR036390">
    <property type="entry name" value="WH_DNA-bd_sf"/>
</dbReference>
<dbReference type="AlphaFoldDB" id="A0A4U5TSB6"/>
<dbReference type="InterPro" id="IPR036388">
    <property type="entry name" value="WH-like_DNA-bd_sf"/>
</dbReference>
<gene>
    <name evidence="4" type="ORF">FCN74_09475</name>
</gene>
<dbReference type="EMBL" id="SWMU01000003">
    <property type="protein sequence ID" value="TKS56228.1"/>
    <property type="molecule type" value="Genomic_DNA"/>
</dbReference>
<comment type="caution">
    <text evidence="4">The sequence shown here is derived from an EMBL/GenBank/DDBJ whole genome shotgun (WGS) entry which is preliminary data.</text>
</comment>
<dbReference type="PANTHER" id="PTHR13504:SF38">
    <property type="entry name" value="FIDO DOMAIN-CONTAINING PROTEIN"/>
    <property type="match status" value="1"/>
</dbReference>
<accession>A0A4U5TSB6</accession>
<evidence type="ECO:0000259" key="3">
    <source>
        <dbReference type="PROSITE" id="PS51459"/>
    </source>
</evidence>
<name>A0A4U5TSB6_9FLAO</name>
<evidence type="ECO:0000256" key="2">
    <source>
        <dbReference type="PIRSR" id="PIRSR640198-3"/>
    </source>
</evidence>
<dbReference type="SUPFAM" id="SSF46785">
    <property type="entry name" value="Winged helix' DNA-binding domain"/>
    <property type="match status" value="1"/>
</dbReference>
<sequence>MLNQRHQQIIDYIKNNAGSSSKEIFDNLAISVSYATLKRSLKKLISKEYIVSQGQGKATKYFLSPSYELIQPIDIDKYYENEIDERQIKSTFNFALVNQILNKNSIFTENELNKLKILQKEYEDNIKDLNPATYQKELQRLAIDLSWKSSQIEGNTYSLLETERLLKEKHTASGKTKEEAVMLLNHKEALDFIIENKDYLIPLTVSKIENIHRLLTKELGVEKNLRKRRVGISGTNYRPLDNEFQILEALEGACKIINNKACIFEKALLALILISYIQPFMDGNKRTSRIVSNAILLNYNHCPISFRTVESIAYKKAMLLFYEQNNISNFKNIFIEQFEFAVKTYF</sequence>
<dbReference type="SUPFAM" id="SSF140931">
    <property type="entry name" value="Fic-like"/>
    <property type="match status" value="1"/>
</dbReference>
<dbReference type="Proteomes" id="UP000306552">
    <property type="component" value="Unassembled WGS sequence"/>
</dbReference>
<protein>
    <submittedName>
        <fullName evidence="4">Fic family protein</fullName>
    </submittedName>
</protein>
<keyword evidence="5" id="KW-1185">Reference proteome</keyword>
<dbReference type="RefSeq" id="WP_138932344.1">
    <property type="nucleotide sequence ID" value="NZ_SWMU01000003.1"/>
</dbReference>
<organism evidence="4 5">
    <name type="scientific">Mesohalobacter halotolerans</name>
    <dbReference type="NCBI Taxonomy" id="1883405"/>
    <lineage>
        <taxon>Bacteria</taxon>
        <taxon>Pseudomonadati</taxon>
        <taxon>Bacteroidota</taxon>
        <taxon>Flavobacteriia</taxon>
        <taxon>Flavobacteriales</taxon>
        <taxon>Flavobacteriaceae</taxon>
        <taxon>Mesohalobacter</taxon>
    </lineage>
</organism>
<dbReference type="GO" id="GO:0005524">
    <property type="term" value="F:ATP binding"/>
    <property type="evidence" value="ECO:0007669"/>
    <property type="project" value="UniProtKB-KW"/>
</dbReference>
<reference evidence="4 5" key="1">
    <citation type="submission" date="2019-04" db="EMBL/GenBank/DDBJ databases">
        <title>Psychroflexus halotolerans sp. nov., isolated from a marine solar saltern.</title>
        <authorList>
            <person name="Feng X."/>
        </authorList>
    </citation>
    <scope>NUCLEOTIDE SEQUENCE [LARGE SCALE GENOMIC DNA]</scope>
    <source>
        <strain evidence="4 5">WDS2C27</strain>
    </source>
</reference>
<keyword evidence="1" id="KW-0547">Nucleotide-binding</keyword>
<feature type="site" description="Important for autoinhibition of adenylyltransferase activity" evidence="2">
    <location>
        <position position="153"/>
    </location>
</feature>
<dbReference type="Pfam" id="PF02661">
    <property type="entry name" value="Fic"/>
    <property type="match status" value="1"/>
</dbReference>
<dbReference type="PANTHER" id="PTHR13504">
    <property type="entry name" value="FIDO DOMAIN-CONTAINING PROTEIN DDB_G0283145"/>
    <property type="match status" value="1"/>
</dbReference>
<evidence type="ECO:0000313" key="4">
    <source>
        <dbReference type="EMBL" id="TKS56228.1"/>
    </source>
</evidence>
<keyword evidence="1" id="KW-0067">ATP-binding</keyword>
<evidence type="ECO:0000256" key="1">
    <source>
        <dbReference type="PIRSR" id="PIRSR640198-2"/>
    </source>
</evidence>
<feature type="domain" description="Fido" evidence="3">
    <location>
        <begin position="203"/>
        <end position="336"/>
    </location>
</feature>
<dbReference type="OrthoDB" id="9814400at2"/>
<evidence type="ECO:0000313" key="5">
    <source>
        <dbReference type="Proteomes" id="UP000306552"/>
    </source>
</evidence>